<accession>A0A1L9C1L2</accession>
<dbReference type="Proteomes" id="UP000185713">
    <property type="component" value="Unassembled WGS sequence"/>
</dbReference>
<gene>
    <name evidence="2" type="ORF">MPF_2094</name>
</gene>
<dbReference type="EMBL" id="JWTK01000010">
    <property type="protein sequence ID" value="OJH48402.1"/>
    <property type="molecule type" value="Genomic_DNA"/>
</dbReference>
<protein>
    <submittedName>
        <fullName evidence="2">Uncharacterized protein</fullName>
    </submittedName>
</protein>
<feature type="region of interest" description="Disordered" evidence="1">
    <location>
        <begin position="1"/>
        <end position="28"/>
    </location>
</feature>
<reference evidence="2 3" key="1">
    <citation type="submission" date="2014-12" db="EMBL/GenBank/DDBJ databases">
        <title>The genome sequence of Methanohalophilus portucalensis strain FDF1.</title>
        <authorList>
            <person name="Lai M.-C."/>
            <person name="Lai S.-J."/>
        </authorList>
    </citation>
    <scope>NUCLEOTIDE SEQUENCE [LARGE SCALE GENOMIC DNA]</scope>
    <source>
        <strain evidence="2 3">FDF-1</strain>
    </source>
</reference>
<name>A0A1L9C1L2_9EURY</name>
<evidence type="ECO:0000256" key="1">
    <source>
        <dbReference type="SAM" id="MobiDB-lite"/>
    </source>
</evidence>
<evidence type="ECO:0000313" key="3">
    <source>
        <dbReference type="Proteomes" id="UP000185713"/>
    </source>
</evidence>
<proteinExistence type="predicted"/>
<dbReference type="AlphaFoldDB" id="A0A1L9C1L2"/>
<comment type="caution">
    <text evidence="2">The sequence shown here is derived from an EMBL/GenBank/DDBJ whole genome shotgun (WGS) entry which is preliminary data.</text>
</comment>
<organism evidence="2 3">
    <name type="scientific">Methanohalophilus portucalensis FDF-1</name>
    <dbReference type="NCBI Taxonomy" id="523843"/>
    <lineage>
        <taxon>Archaea</taxon>
        <taxon>Methanobacteriati</taxon>
        <taxon>Methanobacteriota</taxon>
        <taxon>Stenosarchaea group</taxon>
        <taxon>Methanomicrobia</taxon>
        <taxon>Methanosarcinales</taxon>
        <taxon>Methanosarcinaceae</taxon>
        <taxon>Methanohalophilus</taxon>
    </lineage>
</organism>
<sequence length="90" mass="10158">MCSCRQRHNYPRGNFSVSFSPHQAGHKGSLEPTFVSRSIAMLNRVRLTYALALFSRFPTHLSQPLRALDIFSRASRPRQTAHLSGSSLRS</sequence>
<feature type="compositionally biased region" description="Basic residues" evidence="1">
    <location>
        <begin position="1"/>
        <end position="10"/>
    </location>
</feature>
<evidence type="ECO:0000313" key="2">
    <source>
        <dbReference type="EMBL" id="OJH48402.1"/>
    </source>
</evidence>